<evidence type="ECO:0000313" key="2">
    <source>
        <dbReference type="EMBL" id="MDQ0363116.1"/>
    </source>
</evidence>
<evidence type="ECO:0008006" key="4">
    <source>
        <dbReference type="Google" id="ProtNLM"/>
    </source>
</evidence>
<accession>A0ABU0E8E7</accession>
<evidence type="ECO:0000256" key="1">
    <source>
        <dbReference type="SAM" id="Phobius"/>
    </source>
</evidence>
<proteinExistence type="predicted"/>
<organism evidence="2 3">
    <name type="scientific">Breznakia pachnodae</name>
    <dbReference type="NCBI Taxonomy" id="265178"/>
    <lineage>
        <taxon>Bacteria</taxon>
        <taxon>Bacillati</taxon>
        <taxon>Bacillota</taxon>
        <taxon>Erysipelotrichia</taxon>
        <taxon>Erysipelotrichales</taxon>
        <taxon>Erysipelotrichaceae</taxon>
        <taxon>Breznakia</taxon>
    </lineage>
</organism>
<keyword evidence="1" id="KW-0472">Membrane</keyword>
<gene>
    <name evidence="2" type="ORF">J2S15_003877</name>
</gene>
<keyword evidence="1" id="KW-1133">Transmembrane helix</keyword>
<sequence length="117" mass="14057">MLLIMNIIYFLIVLLIYKSRASKKQDIRVFNNDDDFYEKLPKEKSNYYWKKSTQYVIAYMISMGLWINAGILFMKSTEDWMFQIILLIGGFALMSIIYFYLDKKLRDHILEGMSHDE</sequence>
<protein>
    <recommendedName>
        <fullName evidence="4">SdpI/YhfL family protein</fullName>
    </recommendedName>
</protein>
<feature type="transmembrane region" description="Helical" evidence="1">
    <location>
        <begin position="55"/>
        <end position="74"/>
    </location>
</feature>
<reference evidence="2 3" key="1">
    <citation type="submission" date="2023-07" db="EMBL/GenBank/DDBJ databases">
        <title>Genomic Encyclopedia of Type Strains, Phase IV (KMG-IV): sequencing the most valuable type-strain genomes for metagenomic binning, comparative biology and taxonomic classification.</title>
        <authorList>
            <person name="Goeker M."/>
        </authorList>
    </citation>
    <scope>NUCLEOTIDE SEQUENCE [LARGE SCALE GENOMIC DNA]</scope>
    <source>
        <strain evidence="2 3">DSM 16784</strain>
    </source>
</reference>
<keyword evidence="3" id="KW-1185">Reference proteome</keyword>
<keyword evidence="1" id="KW-0812">Transmembrane</keyword>
<evidence type="ECO:0000313" key="3">
    <source>
        <dbReference type="Proteomes" id="UP001230220"/>
    </source>
</evidence>
<dbReference type="EMBL" id="JAUSUR010000009">
    <property type="protein sequence ID" value="MDQ0363116.1"/>
    <property type="molecule type" value="Genomic_DNA"/>
</dbReference>
<dbReference type="RefSeq" id="WP_307411714.1">
    <property type="nucleotide sequence ID" value="NZ_JAUSUR010000009.1"/>
</dbReference>
<dbReference type="Proteomes" id="UP001230220">
    <property type="component" value="Unassembled WGS sequence"/>
</dbReference>
<feature type="transmembrane region" description="Helical" evidence="1">
    <location>
        <begin position="6"/>
        <end position="21"/>
    </location>
</feature>
<comment type="caution">
    <text evidence="2">The sequence shown here is derived from an EMBL/GenBank/DDBJ whole genome shotgun (WGS) entry which is preliminary data.</text>
</comment>
<feature type="transmembrane region" description="Helical" evidence="1">
    <location>
        <begin position="80"/>
        <end position="101"/>
    </location>
</feature>
<name>A0ABU0E8E7_9FIRM</name>